<dbReference type="OrthoDB" id="5465282at2"/>
<sequence>MFTKILYALAITLVIISAVKSKKKTKQALKKAWKSFEAMMPQLLSIIMIIGLILSWLDPELISKIIGGESGALGMIIAGLIGSITLIPAFVAFPLAAALLQNGAGTVQIATFVSTLMMVGIVTIPMEARTFGKKITTIRNSMAFVLSFVVAILMGVLL</sequence>
<gene>
    <name evidence="8" type="ORF">EUAN_21650</name>
</gene>
<feature type="transmembrane region" description="Helical" evidence="7">
    <location>
        <begin position="138"/>
        <end position="157"/>
    </location>
</feature>
<dbReference type="Proteomes" id="UP000180254">
    <property type="component" value="Unassembled WGS sequence"/>
</dbReference>
<proteinExistence type="inferred from homology"/>
<keyword evidence="9" id="KW-1185">Reference proteome</keyword>
<evidence type="ECO:0000256" key="5">
    <source>
        <dbReference type="ARBA" id="ARBA00022989"/>
    </source>
</evidence>
<reference evidence="8 9" key="1">
    <citation type="submission" date="2016-09" db="EMBL/GenBank/DDBJ databases">
        <title>Genome sequence of Eubacterium angustum.</title>
        <authorList>
            <person name="Poehlein A."/>
            <person name="Daniel R."/>
        </authorList>
    </citation>
    <scope>NUCLEOTIDE SEQUENCE [LARGE SCALE GENOMIC DNA]</scope>
    <source>
        <strain evidence="8 9">DSM 1989</strain>
    </source>
</reference>
<dbReference type="RefSeq" id="WP_071064360.1">
    <property type="nucleotide sequence ID" value="NZ_MKIE01000013.1"/>
</dbReference>
<evidence type="ECO:0000313" key="8">
    <source>
        <dbReference type="EMBL" id="OHW61422.1"/>
    </source>
</evidence>
<accession>A0A1S1V490</accession>
<keyword evidence="4 7" id="KW-0812">Transmembrane</keyword>
<evidence type="ECO:0000256" key="1">
    <source>
        <dbReference type="ARBA" id="ARBA00004651"/>
    </source>
</evidence>
<feature type="transmembrane region" description="Helical" evidence="7">
    <location>
        <begin position="71"/>
        <end position="100"/>
    </location>
</feature>
<dbReference type="EMBL" id="MKIE01000013">
    <property type="protein sequence ID" value="OHW61422.1"/>
    <property type="molecule type" value="Genomic_DNA"/>
</dbReference>
<evidence type="ECO:0000256" key="7">
    <source>
        <dbReference type="SAM" id="Phobius"/>
    </source>
</evidence>
<comment type="similarity">
    <text evidence="2">Belongs to the UPF0718 family.</text>
</comment>
<evidence type="ECO:0000313" key="9">
    <source>
        <dbReference type="Proteomes" id="UP000180254"/>
    </source>
</evidence>
<evidence type="ECO:0000256" key="3">
    <source>
        <dbReference type="ARBA" id="ARBA00022475"/>
    </source>
</evidence>
<organism evidence="8 9">
    <name type="scientific">Andreesenia angusta</name>
    <dbReference type="NCBI Taxonomy" id="39480"/>
    <lineage>
        <taxon>Bacteria</taxon>
        <taxon>Bacillati</taxon>
        <taxon>Bacillota</taxon>
        <taxon>Tissierellia</taxon>
        <taxon>Tissierellales</taxon>
        <taxon>Gottschalkiaceae</taxon>
        <taxon>Andreesenia</taxon>
    </lineage>
</organism>
<evidence type="ECO:0000256" key="2">
    <source>
        <dbReference type="ARBA" id="ARBA00006386"/>
    </source>
</evidence>
<dbReference type="AlphaFoldDB" id="A0A1S1V490"/>
<protein>
    <submittedName>
        <fullName evidence="8">Putative permease</fullName>
    </submittedName>
</protein>
<name>A0A1S1V490_9FIRM</name>
<comment type="subcellular location">
    <subcellularLocation>
        <location evidence="1">Cell membrane</location>
        <topology evidence="1">Multi-pass membrane protein</topology>
    </subcellularLocation>
</comment>
<dbReference type="GO" id="GO:0005886">
    <property type="term" value="C:plasma membrane"/>
    <property type="evidence" value="ECO:0007669"/>
    <property type="project" value="UniProtKB-SubCell"/>
</dbReference>
<evidence type="ECO:0000256" key="4">
    <source>
        <dbReference type="ARBA" id="ARBA00022692"/>
    </source>
</evidence>
<comment type="caution">
    <text evidence="8">The sequence shown here is derived from an EMBL/GenBank/DDBJ whole genome shotgun (WGS) entry which is preliminary data.</text>
</comment>
<feature type="transmembrane region" description="Helical" evidence="7">
    <location>
        <begin position="40"/>
        <end position="59"/>
    </location>
</feature>
<feature type="transmembrane region" description="Helical" evidence="7">
    <location>
        <begin position="106"/>
        <end position="126"/>
    </location>
</feature>
<dbReference type="InterPro" id="IPR005524">
    <property type="entry name" value="DUF318"/>
</dbReference>
<evidence type="ECO:0000256" key="6">
    <source>
        <dbReference type="ARBA" id="ARBA00023136"/>
    </source>
</evidence>
<dbReference type="STRING" id="39480.EUAN_21650"/>
<keyword evidence="5 7" id="KW-1133">Transmembrane helix</keyword>
<keyword evidence="3" id="KW-1003">Cell membrane</keyword>
<dbReference type="Pfam" id="PF03773">
    <property type="entry name" value="ArsP_1"/>
    <property type="match status" value="1"/>
</dbReference>
<keyword evidence="6 7" id="KW-0472">Membrane</keyword>